<dbReference type="PANTHER" id="PTHR11070:SF2">
    <property type="entry name" value="ATP-DEPENDENT DNA HELICASE SRS2"/>
    <property type="match status" value="1"/>
</dbReference>
<dbReference type="InterPro" id="IPR000212">
    <property type="entry name" value="DNA_helicase_UvrD/REP"/>
</dbReference>
<dbReference type="Pfam" id="PF00580">
    <property type="entry name" value="UvrD-helicase"/>
    <property type="match status" value="1"/>
</dbReference>
<dbReference type="GO" id="GO:0000725">
    <property type="term" value="P:recombinational repair"/>
    <property type="evidence" value="ECO:0007669"/>
    <property type="project" value="TreeGrafter"/>
</dbReference>
<evidence type="ECO:0000259" key="8">
    <source>
        <dbReference type="PROSITE" id="PS51198"/>
    </source>
</evidence>
<keyword evidence="2 6" id="KW-0378">Hydrolase</keyword>
<proteinExistence type="predicted"/>
<evidence type="ECO:0000256" key="4">
    <source>
        <dbReference type="ARBA" id="ARBA00022840"/>
    </source>
</evidence>
<feature type="domain" description="UvrD-like helicase ATP-binding" evidence="8">
    <location>
        <begin position="196"/>
        <end position="484"/>
    </location>
</feature>
<evidence type="ECO:0000256" key="3">
    <source>
        <dbReference type="ARBA" id="ARBA00022806"/>
    </source>
</evidence>
<protein>
    <submittedName>
        <fullName evidence="9">DNA helicase UvrD</fullName>
    </submittedName>
</protein>
<feature type="region of interest" description="Disordered" evidence="7">
    <location>
        <begin position="151"/>
        <end position="174"/>
    </location>
</feature>
<dbReference type="AlphaFoldDB" id="A0A2H6LR74"/>
<dbReference type="GO" id="GO:0016787">
    <property type="term" value="F:hydrolase activity"/>
    <property type="evidence" value="ECO:0007669"/>
    <property type="project" value="UniProtKB-UniRule"/>
</dbReference>
<keyword evidence="5" id="KW-0238">DNA-binding</keyword>
<evidence type="ECO:0000313" key="10">
    <source>
        <dbReference type="Proteomes" id="UP000236527"/>
    </source>
</evidence>
<evidence type="ECO:0000256" key="2">
    <source>
        <dbReference type="ARBA" id="ARBA00022801"/>
    </source>
</evidence>
<dbReference type="GO" id="GO:0043138">
    <property type="term" value="F:3'-5' DNA helicase activity"/>
    <property type="evidence" value="ECO:0007669"/>
    <property type="project" value="TreeGrafter"/>
</dbReference>
<keyword evidence="3 6" id="KW-0347">Helicase</keyword>
<keyword evidence="4 6" id="KW-0067">ATP-binding</keyword>
<dbReference type="Gene3D" id="3.40.50.300">
    <property type="entry name" value="P-loop containing nucleotide triphosphate hydrolases"/>
    <property type="match status" value="2"/>
</dbReference>
<sequence>MIMPVKEASIANLKTQAPKWQHLPTKPVRVPEIFSEQVEQYARSLDRGESIPSFNDVFFSIHRFSENELYQLLLAIYAVYRPKDPKPLPITQYPVQAGLESPHWSGDTGRDEPPQLTPFETVIAALNNLDKDELQQIRLALDSLLSEVDHKSSDRQTQIQPQPEPKPAVQPPLLEQPKLTDAEIQAYTRKFGFVPSKYQLAIIDWILRGKGNACCNAVAGAGKSSSLFLVAKSLEEAGIQIHEVKICVFGKENSLDLIRKFGKRWEQSISTLHSAGWSLVKQELNIKNSREVRVTNNKYRDIAASFDLLPAPGKSKISLLTANKIVEKTDIFLKLIDLVRLYNLEPNSETLEKLCKHHEFEGLLNPYECAKQIKRCLMVGEQQAANKVAFDFVDQLWLPIKWELYQRSWFKPYKFVLVDECQDLNAIQLELVCALAGKHGRILAVGDPRQAIMGFAGANCDSYQAIYRRINAQELPLSICYRCPSIHIELVQEIFPNIPIEVASNAKLGSIEKITKDDVLEKIQNKDMVLSRKTAPLVNLCLKLISHKKKAQIKGRSIGDSLKAEMKAIQDDFYFMWSDFNKSLDSYFEKKKATYYGLDNEEQKIESLGDKIEAIRAIYEACPNAQSVDDLMLEIDAIFSDENAPITLSTCHRAKGLEAERIFIYKPNDMPMVWKKQQEWQYEQEMNLLYVALTRSKAELFIIGNCDWYKEKDNKDERSQQPEKV</sequence>
<keyword evidence="10" id="KW-1185">Reference proteome</keyword>
<dbReference type="Pfam" id="PF13538">
    <property type="entry name" value="UvrD_C_2"/>
    <property type="match status" value="1"/>
</dbReference>
<dbReference type="InterPro" id="IPR027785">
    <property type="entry name" value="UvrD-like_helicase_C"/>
</dbReference>
<dbReference type="PANTHER" id="PTHR11070">
    <property type="entry name" value="UVRD / RECB / PCRA DNA HELICASE FAMILY MEMBER"/>
    <property type="match status" value="1"/>
</dbReference>
<feature type="binding site" evidence="6">
    <location>
        <begin position="217"/>
        <end position="224"/>
    </location>
    <ligand>
        <name>ATP</name>
        <dbReference type="ChEBI" id="CHEBI:30616"/>
    </ligand>
</feature>
<dbReference type="SUPFAM" id="SSF52540">
    <property type="entry name" value="P-loop containing nucleoside triphosphate hydrolases"/>
    <property type="match status" value="1"/>
</dbReference>
<dbReference type="InterPro" id="IPR013986">
    <property type="entry name" value="DExx_box_DNA_helicase_dom_sf"/>
</dbReference>
<evidence type="ECO:0000256" key="1">
    <source>
        <dbReference type="ARBA" id="ARBA00022741"/>
    </source>
</evidence>
<reference evidence="10" key="1">
    <citation type="journal article" date="2018" name="Genome Announc.">
        <title>Draft Genome Sequence of the Nitrogen-Fixing and Hormogonia-Inducing Cyanobacterium Nostoc cycadae Strain WK-1, Isolated from the Coralloid Roots of Cycas revoluta.</title>
        <authorList>
            <person name="Kanesaki Y."/>
            <person name="Hirose M."/>
            <person name="Hirose Y."/>
            <person name="Fujisawa T."/>
            <person name="Nakamura Y."/>
            <person name="Watanabe S."/>
            <person name="Matsunaga S."/>
            <person name="Uchida H."/>
            <person name="Murakami A."/>
        </authorList>
    </citation>
    <scope>NUCLEOTIDE SEQUENCE [LARGE SCALE GENOMIC DNA]</scope>
    <source>
        <strain evidence="10">WK-1</strain>
    </source>
</reference>
<name>A0A2H6LR74_9NOSO</name>
<keyword evidence="1 6" id="KW-0547">Nucleotide-binding</keyword>
<evidence type="ECO:0000313" key="9">
    <source>
        <dbReference type="EMBL" id="GBE95725.1"/>
    </source>
</evidence>
<gene>
    <name evidence="9" type="ORF">NCWK1_5513</name>
</gene>
<dbReference type="GO" id="GO:0005524">
    <property type="term" value="F:ATP binding"/>
    <property type="evidence" value="ECO:0007669"/>
    <property type="project" value="UniProtKB-UniRule"/>
</dbReference>
<evidence type="ECO:0000256" key="7">
    <source>
        <dbReference type="SAM" id="MobiDB-lite"/>
    </source>
</evidence>
<organism evidence="9 10">
    <name type="scientific">Nostoc cycadae WK-1</name>
    <dbReference type="NCBI Taxonomy" id="1861711"/>
    <lineage>
        <taxon>Bacteria</taxon>
        <taxon>Bacillati</taxon>
        <taxon>Cyanobacteriota</taxon>
        <taxon>Cyanophyceae</taxon>
        <taxon>Nostocales</taxon>
        <taxon>Nostocaceae</taxon>
        <taxon>Nostoc</taxon>
    </lineage>
</organism>
<accession>A0A2H6LR74</accession>
<evidence type="ECO:0000256" key="6">
    <source>
        <dbReference type="PROSITE-ProRule" id="PRU00560"/>
    </source>
</evidence>
<dbReference type="InterPro" id="IPR027417">
    <property type="entry name" value="P-loop_NTPase"/>
</dbReference>
<evidence type="ECO:0000256" key="5">
    <source>
        <dbReference type="ARBA" id="ARBA00023125"/>
    </source>
</evidence>
<dbReference type="GO" id="GO:0003677">
    <property type="term" value="F:DNA binding"/>
    <property type="evidence" value="ECO:0007669"/>
    <property type="project" value="UniProtKB-KW"/>
</dbReference>
<dbReference type="EMBL" id="BDGE01000123">
    <property type="protein sequence ID" value="GBE95725.1"/>
    <property type="molecule type" value="Genomic_DNA"/>
</dbReference>
<dbReference type="Gene3D" id="1.10.10.160">
    <property type="match status" value="1"/>
</dbReference>
<dbReference type="Proteomes" id="UP000236527">
    <property type="component" value="Unassembled WGS sequence"/>
</dbReference>
<comment type="caution">
    <text evidence="9">The sequence shown here is derived from an EMBL/GenBank/DDBJ whole genome shotgun (WGS) entry which is preliminary data.</text>
</comment>
<dbReference type="PROSITE" id="PS51198">
    <property type="entry name" value="UVRD_HELICASE_ATP_BIND"/>
    <property type="match status" value="1"/>
</dbReference>
<dbReference type="InterPro" id="IPR014016">
    <property type="entry name" value="UvrD-like_ATP-bd"/>
</dbReference>